<dbReference type="PROSITE" id="PS00872">
    <property type="entry name" value="NA_GALACTOSIDE_SYMP"/>
    <property type="match status" value="1"/>
</dbReference>
<reference evidence="8" key="1">
    <citation type="submission" date="2020-10" db="EMBL/GenBank/DDBJ databases">
        <authorList>
            <person name="Kadnikov V."/>
            <person name="Beletsky A.V."/>
            <person name="Mardanov A.V."/>
            <person name="Karnachuk O.V."/>
            <person name="Ravin N.V."/>
        </authorList>
    </citation>
    <scope>NUCLEOTIDE SEQUENCE</scope>
    <source>
        <strain evidence="8">Bu02</strain>
    </source>
</reference>
<dbReference type="CDD" id="cd17332">
    <property type="entry name" value="MFS_MelB_like"/>
    <property type="match status" value="1"/>
</dbReference>
<keyword evidence="2" id="KW-0813">Transport</keyword>
<dbReference type="KEGG" id="fcz:IMF26_08700"/>
<feature type="transmembrane region" description="Helical" evidence="7">
    <location>
        <begin position="221"/>
        <end position="246"/>
    </location>
</feature>
<feature type="transmembrane region" description="Helical" evidence="7">
    <location>
        <begin position="353"/>
        <end position="375"/>
    </location>
</feature>
<keyword evidence="6 7" id="KW-0472">Membrane</keyword>
<proteinExistence type="predicted"/>
<feature type="transmembrane region" description="Helical" evidence="7">
    <location>
        <begin position="258"/>
        <end position="276"/>
    </location>
</feature>
<gene>
    <name evidence="8" type="ORF">IMF26_08700</name>
</gene>
<evidence type="ECO:0000256" key="7">
    <source>
        <dbReference type="SAM" id="Phobius"/>
    </source>
</evidence>
<evidence type="ECO:0000313" key="8">
    <source>
        <dbReference type="EMBL" id="QUL98122.1"/>
    </source>
</evidence>
<evidence type="ECO:0000256" key="6">
    <source>
        <dbReference type="ARBA" id="ARBA00023136"/>
    </source>
</evidence>
<accession>A0AAT9LCS2</accession>
<sequence length="443" mass="49820">MSSYKDFTYSLGSFSASILGQTVSAFAIFFYVDVLKVPTRLISLAMVFYGIWNAVNDPLFGQISDRTRTRWGRRKPYIIWFTVPLCVAFALLWMPPFPEGAAHQLFVYYFIVIFFFDGLFTIVVLNWTALFPEMYPELEDRARVSALRQILGILGLIAAVALPPMIYGSLGWKFLGVLYGALGLVTMYASLLGAQERPEFAQDQGLGLLQALRYTFINKSFMTYVIPAMLIQYTFVALPAAIPFYAKYVLKATDFQTTLFLGTLFVMAIPFAAVWAKIVSRLGPKKSFIRAMIYYGVCLLPFFIAQNYIHAIIIAVLLSFGLAGLMVLLDIFIADVTDEDEVRTGVRREGMYFGVNGFMIRLGISMNAVIMGSILDSFGYNPNLPEQPASALLGMRLLMTLIPIAAVALALLIFRYYPLEGERLREIKMKVNALHLEKASRKR</sequence>
<dbReference type="Pfam" id="PF13347">
    <property type="entry name" value="MFS_2"/>
    <property type="match status" value="1"/>
</dbReference>
<evidence type="ECO:0000256" key="1">
    <source>
        <dbReference type="ARBA" id="ARBA00004651"/>
    </source>
</evidence>
<feature type="transmembrane region" description="Helical" evidence="7">
    <location>
        <begin position="288"/>
        <end position="305"/>
    </location>
</feature>
<protein>
    <submittedName>
        <fullName evidence="8">MFS transporter</fullName>
    </submittedName>
</protein>
<comment type="subcellular location">
    <subcellularLocation>
        <location evidence="1">Cell membrane</location>
        <topology evidence="1">Multi-pass membrane protein</topology>
    </subcellularLocation>
</comment>
<dbReference type="PANTHER" id="PTHR11328:SF24">
    <property type="entry name" value="MAJOR FACILITATOR SUPERFAMILY (MFS) PROFILE DOMAIN-CONTAINING PROTEIN"/>
    <property type="match status" value="1"/>
</dbReference>
<evidence type="ECO:0000256" key="3">
    <source>
        <dbReference type="ARBA" id="ARBA00022475"/>
    </source>
</evidence>
<dbReference type="GO" id="GO:0005886">
    <property type="term" value="C:plasma membrane"/>
    <property type="evidence" value="ECO:0007669"/>
    <property type="project" value="UniProtKB-SubCell"/>
</dbReference>
<feature type="transmembrane region" description="Helical" evidence="7">
    <location>
        <begin position="37"/>
        <end position="55"/>
    </location>
</feature>
<organism evidence="8">
    <name type="scientific">Candidatus Fermentithermobacillus carboniphilus</name>
    <dbReference type="NCBI Taxonomy" id="3085328"/>
    <lineage>
        <taxon>Bacteria</taxon>
        <taxon>Bacillati</taxon>
        <taxon>Bacillota</taxon>
        <taxon>Candidatus Fermentithermobacillia</taxon>
        <taxon>Candidatus Fermentithermobacillales</taxon>
        <taxon>Candidatus Fermentithermobacillaceae</taxon>
        <taxon>Candidatus Fermentithermobacillus</taxon>
    </lineage>
</organism>
<dbReference type="GO" id="GO:0008643">
    <property type="term" value="P:carbohydrate transport"/>
    <property type="evidence" value="ECO:0007669"/>
    <property type="project" value="InterPro"/>
</dbReference>
<keyword evidence="5 7" id="KW-1133">Transmembrane helix</keyword>
<feature type="transmembrane region" description="Helical" evidence="7">
    <location>
        <begin position="395"/>
        <end position="417"/>
    </location>
</feature>
<dbReference type="Gene3D" id="1.20.1250.20">
    <property type="entry name" value="MFS general substrate transporter like domains"/>
    <property type="match status" value="2"/>
</dbReference>
<dbReference type="InterPro" id="IPR018043">
    <property type="entry name" value="Na/Gal_symport_CS"/>
</dbReference>
<name>A0AAT9LCS2_9FIRM</name>
<dbReference type="GO" id="GO:0006814">
    <property type="term" value="P:sodium ion transport"/>
    <property type="evidence" value="ECO:0007669"/>
    <property type="project" value="InterPro"/>
</dbReference>
<dbReference type="SUPFAM" id="SSF103473">
    <property type="entry name" value="MFS general substrate transporter"/>
    <property type="match status" value="1"/>
</dbReference>
<feature type="transmembrane region" description="Helical" evidence="7">
    <location>
        <begin position="311"/>
        <end position="333"/>
    </location>
</feature>
<evidence type="ECO:0000256" key="2">
    <source>
        <dbReference type="ARBA" id="ARBA00022448"/>
    </source>
</evidence>
<evidence type="ECO:0000256" key="4">
    <source>
        <dbReference type="ARBA" id="ARBA00022692"/>
    </source>
</evidence>
<dbReference type="PANTHER" id="PTHR11328">
    <property type="entry name" value="MAJOR FACILITATOR SUPERFAMILY DOMAIN-CONTAINING PROTEIN"/>
    <property type="match status" value="1"/>
</dbReference>
<feature type="transmembrane region" description="Helical" evidence="7">
    <location>
        <begin position="106"/>
        <end position="129"/>
    </location>
</feature>
<evidence type="ECO:0000256" key="5">
    <source>
        <dbReference type="ARBA" id="ARBA00022989"/>
    </source>
</evidence>
<dbReference type="AlphaFoldDB" id="A0AAT9LCS2"/>
<feature type="transmembrane region" description="Helical" evidence="7">
    <location>
        <begin position="174"/>
        <end position="194"/>
    </location>
</feature>
<reference evidence="8" key="2">
    <citation type="journal article" date="2023" name="Biology">
        <title>Prokaryotic Life Associated with Coal-Fire Gas Vents Revealed by Metagenomics.</title>
        <authorList>
            <person name="Kadnikov V.V."/>
            <person name="Mardanov A.V."/>
            <person name="Beletsky A.V."/>
            <person name="Karnachuk O.V."/>
            <person name="Ravin N.V."/>
        </authorList>
    </citation>
    <scope>NUCLEOTIDE SEQUENCE</scope>
    <source>
        <strain evidence="8">Bu02</strain>
    </source>
</reference>
<dbReference type="InterPro" id="IPR036259">
    <property type="entry name" value="MFS_trans_sf"/>
</dbReference>
<feature type="transmembrane region" description="Helical" evidence="7">
    <location>
        <begin position="76"/>
        <end position="94"/>
    </location>
</feature>
<keyword evidence="3" id="KW-1003">Cell membrane</keyword>
<dbReference type="GO" id="GO:0015293">
    <property type="term" value="F:symporter activity"/>
    <property type="evidence" value="ECO:0007669"/>
    <property type="project" value="InterPro"/>
</dbReference>
<dbReference type="InterPro" id="IPR039672">
    <property type="entry name" value="MFS_2"/>
</dbReference>
<feature type="transmembrane region" description="Helical" evidence="7">
    <location>
        <begin position="7"/>
        <end position="31"/>
    </location>
</feature>
<keyword evidence="4 7" id="KW-0812">Transmembrane</keyword>
<dbReference type="EMBL" id="CP062796">
    <property type="protein sequence ID" value="QUL98122.1"/>
    <property type="molecule type" value="Genomic_DNA"/>
</dbReference>
<feature type="transmembrane region" description="Helical" evidence="7">
    <location>
        <begin position="150"/>
        <end position="168"/>
    </location>
</feature>